<dbReference type="GO" id="GO:0009055">
    <property type="term" value="F:electron transfer activity"/>
    <property type="evidence" value="ECO:0007669"/>
    <property type="project" value="InterPro"/>
</dbReference>
<evidence type="ECO:0000256" key="4">
    <source>
        <dbReference type="PROSITE-ProRule" id="PRU00433"/>
    </source>
</evidence>
<dbReference type="SUPFAM" id="SSF46626">
    <property type="entry name" value="Cytochrome c"/>
    <property type="match status" value="1"/>
</dbReference>
<keyword evidence="3 4" id="KW-0408">Iron</keyword>
<keyword evidence="2 4" id="KW-0479">Metal-binding</keyword>
<dbReference type="AlphaFoldDB" id="A0A1D9MCE7"/>
<protein>
    <recommendedName>
        <fullName evidence="6">Cytochrome c domain-containing protein</fullName>
    </recommendedName>
</protein>
<proteinExistence type="predicted"/>
<keyword evidence="5" id="KW-0732">Signal</keyword>
<dbReference type="EMBL" id="CP017781">
    <property type="protein sequence ID" value="AOZ69545.1"/>
    <property type="molecule type" value="Genomic_DNA"/>
</dbReference>
<dbReference type="STRING" id="1850250.LPB142_09650"/>
<dbReference type="GO" id="GO:0046872">
    <property type="term" value="F:metal ion binding"/>
    <property type="evidence" value="ECO:0007669"/>
    <property type="project" value="UniProtKB-KW"/>
</dbReference>
<feature type="signal peptide" evidence="5">
    <location>
        <begin position="1"/>
        <end position="18"/>
    </location>
</feature>
<dbReference type="Proteomes" id="UP000176562">
    <property type="component" value="Chromosome"/>
</dbReference>
<evidence type="ECO:0000313" key="8">
    <source>
        <dbReference type="Proteomes" id="UP000176562"/>
    </source>
</evidence>
<dbReference type="InterPro" id="IPR036909">
    <property type="entry name" value="Cyt_c-like_dom_sf"/>
</dbReference>
<keyword evidence="1 4" id="KW-0349">Heme</keyword>
<feature type="chain" id="PRO_5009443504" description="Cytochrome c domain-containing protein" evidence="5">
    <location>
        <begin position="19"/>
        <end position="146"/>
    </location>
</feature>
<dbReference type="KEGG" id="rhp:LPB142_09650"/>
<evidence type="ECO:0000259" key="6">
    <source>
        <dbReference type="PROSITE" id="PS51007"/>
    </source>
</evidence>
<accession>A0A1D9MCE7</accession>
<feature type="domain" description="Cytochrome c" evidence="6">
    <location>
        <begin position="12"/>
        <end position="130"/>
    </location>
</feature>
<dbReference type="GO" id="GO:0020037">
    <property type="term" value="F:heme binding"/>
    <property type="evidence" value="ECO:0007669"/>
    <property type="project" value="InterPro"/>
</dbReference>
<sequence length="146" mass="15412">MRLAAYLVLALGAAPAGAAELSAQTNFVLRCTGCHGMDGSGSEQAGIPDFRGYVGSFARSADGRRYLMHVPGVVSSSLTDAEIAAVMNYVMTTYAGASLAPEAKPFTEAEVTQLRAEPVKDVVALRREVAARYKADGWPVAGYPWP</sequence>
<name>A0A1D9MCE7_9RHOB</name>
<dbReference type="Gene3D" id="1.10.760.10">
    <property type="entry name" value="Cytochrome c-like domain"/>
    <property type="match status" value="1"/>
</dbReference>
<dbReference type="PROSITE" id="PS51007">
    <property type="entry name" value="CYTC"/>
    <property type="match status" value="1"/>
</dbReference>
<keyword evidence="8" id="KW-1185">Reference proteome</keyword>
<evidence type="ECO:0000256" key="2">
    <source>
        <dbReference type="ARBA" id="ARBA00022723"/>
    </source>
</evidence>
<reference evidence="7 8" key="1">
    <citation type="submission" date="2016-10" db="EMBL/GenBank/DDBJ databases">
        <title>Rhodobacter sp. LPB0142, isolated from sea water.</title>
        <authorList>
            <person name="Kim E."/>
            <person name="Yi H."/>
        </authorList>
    </citation>
    <scope>NUCLEOTIDE SEQUENCE [LARGE SCALE GENOMIC DNA]</scope>
    <source>
        <strain evidence="7 8">LPB0142</strain>
    </source>
</reference>
<dbReference type="InterPro" id="IPR009056">
    <property type="entry name" value="Cyt_c-like_dom"/>
</dbReference>
<dbReference type="Pfam" id="PF00034">
    <property type="entry name" value="Cytochrom_C"/>
    <property type="match status" value="1"/>
</dbReference>
<evidence type="ECO:0000256" key="1">
    <source>
        <dbReference type="ARBA" id="ARBA00022617"/>
    </source>
</evidence>
<dbReference type="RefSeq" id="WP_071166241.1">
    <property type="nucleotide sequence ID" value="NZ_CP017781.1"/>
</dbReference>
<organism evidence="7 8">
    <name type="scientific">Rhodobacter xanthinilyticus</name>
    <dbReference type="NCBI Taxonomy" id="1850250"/>
    <lineage>
        <taxon>Bacteria</taxon>
        <taxon>Pseudomonadati</taxon>
        <taxon>Pseudomonadota</taxon>
        <taxon>Alphaproteobacteria</taxon>
        <taxon>Rhodobacterales</taxon>
        <taxon>Rhodobacter group</taxon>
        <taxon>Rhodobacter</taxon>
    </lineage>
</organism>
<evidence type="ECO:0000256" key="3">
    <source>
        <dbReference type="ARBA" id="ARBA00023004"/>
    </source>
</evidence>
<gene>
    <name evidence="7" type="ORF">LPB142_09650</name>
</gene>
<evidence type="ECO:0000256" key="5">
    <source>
        <dbReference type="SAM" id="SignalP"/>
    </source>
</evidence>
<evidence type="ECO:0000313" key="7">
    <source>
        <dbReference type="EMBL" id="AOZ69545.1"/>
    </source>
</evidence>